<accession>A0A4Y7PNJ1</accession>
<feature type="domain" description="Svf1-like C-terminal" evidence="5">
    <location>
        <begin position="221"/>
        <end position="423"/>
    </location>
</feature>
<evidence type="ECO:0000256" key="3">
    <source>
        <dbReference type="ARBA" id="ARBA00022490"/>
    </source>
</evidence>
<dbReference type="GO" id="GO:0005737">
    <property type="term" value="C:cytoplasm"/>
    <property type="evidence" value="ECO:0007669"/>
    <property type="project" value="UniProtKB-SubCell"/>
</dbReference>
<dbReference type="PANTHER" id="PTHR47107">
    <property type="entry name" value="SVF1-LIKE PROTEIN YDR222W-RELATED"/>
    <property type="match status" value="1"/>
</dbReference>
<dbReference type="AlphaFoldDB" id="A0A4Y7PNJ1"/>
<evidence type="ECO:0000313" key="7">
    <source>
        <dbReference type="Proteomes" id="UP000294933"/>
    </source>
</evidence>
<dbReference type="PANTHER" id="PTHR47107:SF1">
    <property type="entry name" value="CERAMIDE-BINDING PROTEIN SVF1-RELATED"/>
    <property type="match status" value="1"/>
</dbReference>
<evidence type="ECO:0000259" key="5">
    <source>
        <dbReference type="Pfam" id="PF17187"/>
    </source>
</evidence>
<comment type="subcellular location">
    <subcellularLocation>
        <location evidence="1">Cytoplasm</location>
    </subcellularLocation>
</comment>
<dbReference type="Pfam" id="PF17187">
    <property type="entry name" value="Svf1_C"/>
    <property type="match status" value="1"/>
</dbReference>
<keyword evidence="3" id="KW-0963">Cytoplasm</keyword>
<organism evidence="6 7">
    <name type="scientific">Rickenella mellea</name>
    <dbReference type="NCBI Taxonomy" id="50990"/>
    <lineage>
        <taxon>Eukaryota</taxon>
        <taxon>Fungi</taxon>
        <taxon>Dikarya</taxon>
        <taxon>Basidiomycota</taxon>
        <taxon>Agaricomycotina</taxon>
        <taxon>Agaricomycetes</taxon>
        <taxon>Hymenochaetales</taxon>
        <taxon>Rickenellaceae</taxon>
        <taxon>Rickenella</taxon>
    </lineage>
</organism>
<dbReference type="GO" id="GO:0006979">
    <property type="term" value="P:response to oxidative stress"/>
    <property type="evidence" value="ECO:0007669"/>
    <property type="project" value="InterPro"/>
</dbReference>
<dbReference type="Proteomes" id="UP000294933">
    <property type="component" value="Unassembled WGS sequence"/>
</dbReference>
<name>A0A4Y7PNJ1_9AGAM</name>
<dbReference type="InterPro" id="IPR051385">
    <property type="entry name" value="Ceramide-binding_SVF1"/>
</dbReference>
<protein>
    <submittedName>
        <fullName evidence="6">Survival factor 1</fullName>
    </submittedName>
</protein>
<evidence type="ECO:0000256" key="2">
    <source>
        <dbReference type="ARBA" id="ARBA00009069"/>
    </source>
</evidence>
<comment type="similarity">
    <text evidence="2">Belongs to the SVF1 family.</text>
</comment>
<reference evidence="6 7" key="1">
    <citation type="submission" date="2018-06" db="EMBL/GenBank/DDBJ databases">
        <title>A transcriptomic atlas of mushroom development highlights an independent origin of complex multicellularity.</title>
        <authorList>
            <consortium name="DOE Joint Genome Institute"/>
            <person name="Krizsan K."/>
            <person name="Almasi E."/>
            <person name="Merenyi Z."/>
            <person name="Sahu N."/>
            <person name="Viragh M."/>
            <person name="Koszo T."/>
            <person name="Mondo S."/>
            <person name="Kiss B."/>
            <person name="Balint B."/>
            <person name="Kues U."/>
            <person name="Barry K."/>
            <person name="Hegedus J.C."/>
            <person name="Henrissat B."/>
            <person name="Johnson J."/>
            <person name="Lipzen A."/>
            <person name="Ohm R."/>
            <person name="Nagy I."/>
            <person name="Pangilinan J."/>
            <person name="Yan J."/>
            <person name="Xiong Y."/>
            <person name="Grigoriev I.V."/>
            <person name="Hibbett D.S."/>
            <person name="Nagy L.G."/>
        </authorList>
    </citation>
    <scope>NUCLEOTIDE SEQUENCE [LARGE SCALE GENOMIC DNA]</scope>
    <source>
        <strain evidence="6 7">SZMC22713</strain>
    </source>
</reference>
<evidence type="ECO:0000313" key="6">
    <source>
        <dbReference type="EMBL" id="TDL16561.1"/>
    </source>
</evidence>
<keyword evidence="7" id="KW-1185">Reference proteome</keyword>
<sequence length="423" mass="45753">MSWLWGASPVDPTAPTFHPVSSRFPPNELAGPLETKDLEWACAGGFVTETQTFYNFLDDGSFLMVQVVHSSIGVWYPTVQLTFKMYNPTTKEKAWRSVNVANFVTPPPGLDKRSCKSDQFTVTYKSKPGSDEPESYTIQANATDDLQISLEVTRSASASGWKVGKGPKGGFSYYGPDTENPEGYVIHRFWPRTMAKGIIVYKGKAITANGPGMHVRAILGMRPNLIASRWNFCDFQSDQHGGVSGIQMELTTYEGYGRRGAGSGGVKVNIGSLVVGGKLACVTAETIWPDEAPAEDGQAMSRASHHDPSLDNDTTYHVPARLDYVWAGPSVVPEAPGRVKAKLSVDVGTPAEPKGLIEKVDVLAEIPTVVKTVVSYVSGTQPYIYQWYNPATLKINAPAGLLPDASGDVSIAGTLYNESTFVS</sequence>
<gene>
    <name evidence="6" type="ORF">BD410DRAFT_755344</name>
</gene>
<dbReference type="EMBL" id="ML170240">
    <property type="protein sequence ID" value="TDL16561.1"/>
    <property type="molecule type" value="Genomic_DNA"/>
</dbReference>
<proteinExistence type="inferred from homology"/>
<evidence type="ECO:0000259" key="4">
    <source>
        <dbReference type="Pfam" id="PF08622"/>
    </source>
</evidence>
<dbReference type="OrthoDB" id="2590239at2759"/>
<dbReference type="STRING" id="50990.A0A4Y7PNJ1"/>
<feature type="domain" description="Svf1-like N-terminal" evidence="4">
    <location>
        <begin position="48"/>
        <end position="218"/>
    </location>
</feature>
<dbReference type="InterPro" id="IPR033394">
    <property type="entry name" value="Svf1-like_C"/>
</dbReference>
<dbReference type="VEuPathDB" id="FungiDB:BD410DRAFT_755344"/>
<evidence type="ECO:0000256" key="1">
    <source>
        <dbReference type="ARBA" id="ARBA00004496"/>
    </source>
</evidence>
<dbReference type="Pfam" id="PF08622">
    <property type="entry name" value="Svf1"/>
    <property type="match status" value="1"/>
</dbReference>
<dbReference type="InterPro" id="IPR013931">
    <property type="entry name" value="Svf1-like_N"/>
</dbReference>
<dbReference type="SUPFAM" id="SSF159245">
    <property type="entry name" value="AttH-like"/>
    <property type="match status" value="1"/>
</dbReference>